<evidence type="ECO:0000256" key="1">
    <source>
        <dbReference type="SAM" id="MobiDB-lite"/>
    </source>
</evidence>
<reference evidence="2" key="1">
    <citation type="journal article" date="2023" name="Microb. Genom.">
        <title>Mesoterricola silvestris gen. nov., sp. nov., Mesoterricola sediminis sp. nov., Geothrix oryzae sp. nov., Geothrix edaphica sp. nov., Geothrix rubra sp. nov., and Geothrix limicola sp. nov., six novel members of Acidobacteriota isolated from soils.</title>
        <authorList>
            <person name="Weisberg A.J."/>
            <person name="Pearce E."/>
            <person name="Kramer C.G."/>
            <person name="Chang J.H."/>
            <person name="Clarke C.R."/>
        </authorList>
    </citation>
    <scope>NUCLEOTIDE SEQUENCE</scope>
    <source>
        <strain evidence="2">ND06-05F</strain>
    </source>
</reference>
<dbReference type="Proteomes" id="UP001273589">
    <property type="component" value="Unassembled WGS sequence"/>
</dbReference>
<dbReference type="AlphaFoldDB" id="A0AAJ2UPP5"/>
<feature type="region of interest" description="Disordered" evidence="1">
    <location>
        <begin position="1"/>
        <end position="41"/>
    </location>
</feature>
<proteinExistence type="predicted"/>
<gene>
    <name evidence="2" type="ORF">PV367_29355</name>
</gene>
<evidence type="ECO:0000313" key="2">
    <source>
        <dbReference type="EMBL" id="MDX3133796.1"/>
    </source>
</evidence>
<evidence type="ECO:0000313" key="3">
    <source>
        <dbReference type="Proteomes" id="UP001273589"/>
    </source>
</evidence>
<organism evidence="2 3">
    <name type="scientific">Streptomyces europaeiscabiei</name>
    <dbReference type="NCBI Taxonomy" id="146819"/>
    <lineage>
        <taxon>Bacteria</taxon>
        <taxon>Bacillati</taxon>
        <taxon>Actinomycetota</taxon>
        <taxon>Actinomycetes</taxon>
        <taxon>Kitasatosporales</taxon>
        <taxon>Streptomycetaceae</taxon>
        <taxon>Streptomyces</taxon>
    </lineage>
</organism>
<name>A0AAJ2UPP5_9ACTN</name>
<sequence>MAGRCQHARRGNGQALHGVGAEGDAVLGSPAGREAPFPAVG</sequence>
<comment type="caution">
    <text evidence="2">The sequence shown here is derived from an EMBL/GenBank/DDBJ whole genome shotgun (WGS) entry which is preliminary data.</text>
</comment>
<accession>A0AAJ2UPP5</accession>
<dbReference type="EMBL" id="JARAWN010000233">
    <property type="protein sequence ID" value="MDX3133796.1"/>
    <property type="molecule type" value="Genomic_DNA"/>
</dbReference>
<dbReference type="RefSeq" id="WP_319695599.1">
    <property type="nucleotide sequence ID" value="NZ_JARAWN010000233.1"/>
</dbReference>
<protein>
    <submittedName>
        <fullName evidence="2">Uncharacterized protein</fullName>
    </submittedName>
</protein>
<feature type="compositionally biased region" description="Basic residues" evidence="1">
    <location>
        <begin position="1"/>
        <end position="10"/>
    </location>
</feature>